<dbReference type="RefSeq" id="XP_037218380.1">
    <property type="nucleotide sequence ID" value="XM_037365138.1"/>
</dbReference>
<dbReference type="OrthoDB" id="8048523at2759"/>
<sequence length="535" mass="59940">MFSLPSDTHHCRIPARPPPDTLIPRLRDALSVLDARMAALSTQRRDIESRLEQAVRLQSPVLRLPSELLSSIFVIGVLGNPTDDDQGDGAVMLPALMLVCRYWLQVALATPCLWSQITVSPLHSLEQARRKLARSSSCPLDININFAPRTDYSSNNSGVMEQVVRSMDIFSPAIWRIKSLRLSVPNRSQAHAVLLRCQADAPLLEVLSVRVFHALQDDSHSAPPLPLFNGSTPRLRSCSFTSFNFGWDISLVSRLRVLKLGGYFNAHTPSANVLLGILRECPQLEEFALRNFSDVDCAPCFTPTDFEFPTLTKIAHLPKLKRVVFYCAGFALTRQLMAQFSFPNLESLELSYLENVTPILQLLYTQSLTYLPLRKLRIESCLFNEQKLLALLRRTSLVELELVDVEDASSGLLRGLSSSQPWICPKLESLTLDGCTSLDWDSLRTFVESRLPANSPVYHQPRAITSASVAAAEHALRSRSQFPAAPRNVLGPLRLRCIDVTRCSQISKEMVQWLRMYVAQVKCERAKGVWGEPVH</sequence>
<proteinExistence type="predicted"/>
<dbReference type="SUPFAM" id="SSF52047">
    <property type="entry name" value="RNI-like"/>
    <property type="match status" value="1"/>
</dbReference>
<dbReference type="PANTHER" id="PTHR38926:SF72">
    <property type="entry name" value="IM:7136021-RELATED"/>
    <property type="match status" value="1"/>
</dbReference>
<feature type="domain" description="F-box" evidence="1">
    <location>
        <begin position="62"/>
        <end position="118"/>
    </location>
</feature>
<organism evidence="2 3">
    <name type="scientific">Mycena indigotica</name>
    <dbReference type="NCBI Taxonomy" id="2126181"/>
    <lineage>
        <taxon>Eukaryota</taxon>
        <taxon>Fungi</taxon>
        <taxon>Dikarya</taxon>
        <taxon>Basidiomycota</taxon>
        <taxon>Agaricomycotina</taxon>
        <taxon>Agaricomycetes</taxon>
        <taxon>Agaricomycetidae</taxon>
        <taxon>Agaricales</taxon>
        <taxon>Marasmiineae</taxon>
        <taxon>Mycenaceae</taxon>
        <taxon>Mycena</taxon>
    </lineage>
</organism>
<accession>A0A8H6SIK1</accession>
<dbReference type="PANTHER" id="PTHR38926">
    <property type="entry name" value="F-BOX DOMAIN CONTAINING PROTEIN, EXPRESSED"/>
    <property type="match status" value="1"/>
</dbReference>
<dbReference type="Gene3D" id="3.80.10.10">
    <property type="entry name" value="Ribonuclease Inhibitor"/>
    <property type="match status" value="1"/>
</dbReference>
<evidence type="ECO:0000313" key="2">
    <source>
        <dbReference type="EMBL" id="KAF7298992.1"/>
    </source>
</evidence>
<keyword evidence="3" id="KW-1185">Reference proteome</keyword>
<protein>
    <submittedName>
        <fullName evidence="2">F-box domain-containing protein</fullName>
    </submittedName>
</protein>
<evidence type="ECO:0000259" key="1">
    <source>
        <dbReference type="Pfam" id="PF12937"/>
    </source>
</evidence>
<comment type="caution">
    <text evidence="2">The sequence shown here is derived from an EMBL/GenBank/DDBJ whole genome shotgun (WGS) entry which is preliminary data.</text>
</comment>
<name>A0A8H6SIK1_9AGAR</name>
<dbReference type="GeneID" id="59347654"/>
<dbReference type="EMBL" id="JACAZF010000007">
    <property type="protein sequence ID" value="KAF7298992.1"/>
    <property type="molecule type" value="Genomic_DNA"/>
</dbReference>
<dbReference type="AlphaFoldDB" id="A0A8H6SIK1"/>
<dbReference type="InterPro" id="IPR032675">
    <property type="entry name" value="LRR_dom_sf"/>
</dbReference>
<evidence type="ECO:0000313" key="3">
    <source>
        <dbReference type="Proteomes" id="UP000636479"/>
    </source>
</evidence>
<dbReference type="InterPro" id="IPR001810">
    <property type="entry name" value="F-box_dom"/>
</dbReference>
<gene>
    <name evidence="2" type="ORF">MIND_00847400</name>
</gene>
<reference evidence="2" key="1">
    <citation type="submission" date="2020-05" db="EMBL/GenBank/DDBJ databases">
        <title>Mycena genomes resolve the evolution of fungal bioluminescence.</title>
        <authorList>
            <person name="Tsai I.J."/>
        </authorList>
    </citation>
    <scope>NUCLEOTIDE SEQUENCE</scope>
    <source>
        <strain evidence="2">171206Taipei</strain>
    </source>
</reference>
<dbReference type="Pfam" id="PF12937">
    <property type="entry name" value="F-box-like"/>
    <property type="match status" value="1"/>
</dbReference>
<dbReference type="Proteomes" id="UP000636479">
    <property type="component" value="Unassembled WGS sequence"/>
</dbReference>